<evidence type="ECO:0000256" key="6">
    <source>
        <dbReference type="ARBA" id="ARBA00022840"/>
    </source>
</evidence>
<protein>
    <recommendedName>
        <fullName evidence="8">Polyphosphate kinase</fullName>
        <ecNumber evidence="8">2.7.4.1</ecNumber>
    </recommendedName>
</protein>
<keyword evidence="7" id="KW-0460">Magnesium</keyword>
<evidence type="ECO:0000256" key="3">
    <source>
        <dbReference type="ARBA" id="ARBA00022723"/>
    </source>
</evidence>
<dbReference type="CDD" id="cd09167">
    <property type="entry name" value="PLDc_EcPPK1_C2_like"/>
    <property type="match status" value="1"/>
</dbReference>
<evidence type="ECO:0000256" key="7">
    <source>
        <dbReference type="ARBA" id="ARBA00022842"/>
    </source>
</evidence>
<dbReference type="GO" id="GO:0046872">
    <property type="term" value="F:metal ion binding"/>
    <property type="evidence" value="ECO:0007669"/>
    <property type="project" value="UniProtKB-KW"/>
</dbReference>
<keyword evidence="3" id="KW-0479">Metal-binding</keyword>
<dbReference type="GO" id="GO:0008976">
    <property type="term" value="F:polyphosphate kinase activity"/>
    <property type="evidence" value="ECO:0007669"/>
    <property type="project" value="UniProtKB-EC"/>
</dbReference>
<dbReference type="SUPFAM" id="SSF56024">
    <property type="entry name" value="Phospholipase D/nuclease"/>
    <property type="match status" value="2"/>
</dbReference>
<dbReference type="PROSITE" id="PS50035">
    <property type="entry name" value="PLD"/>
    <property type="match status" value="2"/>
</dbReference>
<evidence type="ECO:0000313" key="9">
    <source>
        <dbReference type="EMBL" id="CSC50279.1"/>
    </source>
</evidence>
<dbReference type="PANTHER" id="PTHR30218">
    <property type="entry name" value="POLYPHOSPHATE KINASE"/>
    <property type="match status" value="1"/>
</dbReference>
<name>A0A655WU19_VIBCL</name>
<dbReference type="InterPro" id="IPR001736">
    <property type="entry name" value="PLipase_D/transphosphatidylase"/>
</dbReference>
<keyword evidence="5 9" id="KW-0418">Kinase</keyword>
<evidence type="ECO:0000256" key="8">
    <source>
        <dbReference type="RuleBase" id="RU003800"/>
    </source>
</evidence>
<dbReference type="CDD" id="cd09164">
    <property type="entry name" value="PLDc_EcPPK1_C1_like"/>
    <property type="match status" value="1"/>
</dbReference>
<reference evidence="9 10" key="1">
    <citation type="submission" date="2015-07" db="EMBL/GenBank/DDBJ databases">
        <authorList>
            <consortium name="Pathogen Informatics"/>
        </authorList>
    </citation>
    <scope>NUCLEOTIDE SEQUENCE [LARGE SCALE GENOMIC DNA]</scope>
    <source>
        <strain evidence="9 10">A316</strain>
    </source>
</reference>
<comment type="PTM">
    <text evidence="8">An intermediate of this reaction is the autophosphorylated ppk in which a phosphate is covalently linked to a histidine residue through a N-P bond.</text>
</comment>
<dbReference type="Proteomes" id="UP000041770">
    <property type="component" value="Unassembled WGS sequence"/>
</dbReference>
<dbReference type="Pfam" id="PF13090">
    <property type="entry name" value="PP_kinase_C"/>
    <property type="match status" value="1"/>
</dbReference>
<proteinExistence type="inferred from homology"/>
<dbReference type="InterPro" id="IPR003414">
    <property type="entry name" value="PP_kinase"/>
</dbReference>
<dbReference type="PANTHER" id="PTHR30218:SF0">
    <property type="entry name" value="POLYPHOSPHATE KINASE"/>
    <property type="match status" value="1"/>
</dbReference>
<dbReference type="NCBIfam" id="TIGR03705">
    <property type="entry name" value="poly_P_kin"/>
    <property type="match status" value="1"/>
</dbReference>
<dbReference type="GO" id="GO:0005524">
    <property type="term" value="F:ATP binding"/>
    <property type="evidence" value="ECO:0007669"/>
    <property type="project" value="UniProtKB-KW"/>
</dbReference>
<evidence type="ECO:0000313" key="10">
    <source>
        <dbReference type="Proteomes" id="UP000041770"/>
    </source>
</evidence>
<comment type="similarity">
    <text evidence="8">Belongs to the polyphosphate kinase 1 (PPK1) family.</text>
</comment>
<keyword evidence="4" id="KW-0547">Nucleotide-binding</keyword>
<dbReference type="GO" id="GO:0006799">
    <property type="term" value="P:polyphosphate biosynthetic process"/>
    <property type="evidence" value="ECO:0007669"/>
    <property type="project" value="InterPro"/>
</dbReference>
<evidence type="ECO:0000256" key="4">
    <source>
        <dbReference type="ARBA" id="ARBA00022741"/>
    </source>
</evidence>
<dbReference type="EC" id="2.7.4.1" evidence="8"/>
<keyword evidence="2 8" id="KW-0808">Transferase</keyword>
<accession>A0A655WU19</accession>
<evidence type="ECO:0000256" key="2">
    <source>
        <dbReference type="ARBA" id="ARBA00022679"/>
    </source>
</evidence>
<dbReference type="AlphaFoldDB" id="A0A655WU19"/>
<keyword evidence="1 8" id="KW-0597">Phosphoprotein</keyword>
<dbReference type="NCBIfam" id="NF003917">
    <property type="entry name" value="PRK05443.1-1"/>
    <property type="match status" value="1"/>
</dbReference>
<dbReference type="InterPro" id="IPR041108">
    <property type="entry name" value="PP_kinase_C_1"/>
</dbReference>
<gene>
    <name evidence="9" type="primary">ppk_1</name>
    <name evidence="9" type="ORF">ERS013200_01532</name>
</gene>
<sequence>MTCADFEGYANAFDAIRAQDILLHYPYHSFEHMTELVRQASFDPKVVSIKINIYRVAKDSKLMNSLVDAVHNGKRVVVVVELQARFDEEANIEWSRILTDAGVHVIFGVPGMKIHAKLLLITRKEGDEFVRYAHIGTGNFHERTARIYTDFALLTANQELAAEVRAVFGYIENPFRPVKFNHLIVSPRNSRTQIYRLLDSEIANAKAGKKAAITLKVNNLVDKGLINKLYGASAAGVKIRMIIRGMCSLVPGVEGVSDNIEIISIIDRFLEHPRVLVVHNDGNPQVFISSADWMERNIDHRIEVMAPIRDERLKQRIIDILNIQFIDTVKARRIDKEMSNQYVERGNRRKVRSQIAIYDYLKNVEKQTRKAKGQQETNDNSSQ</sequence>
<dbReference type="Pfam" id="PF17941">
    <property type="entry name" value="PP_kinase_C_1"/>
    <property type="match status" value="1"/>
</dbReference>
<dbReference type="FunFam" id="3.30.870.10:FF:000001">
    <property type="entry name" value="Polyphosphate kinase"/>
    <property type="match status" value="1"/>
</dbReference>
<organism evidence="9 10">
    <name type="scientific">Vibrio cholerae</name>
    <dbReference type="NCBI Taxonomy" id="666"/>
    <lineage>
        <taxon>Bacteria</taxon>
        <taxon>Pseudomonadati</taxon>
        <taxon>Pseudomonadota</taxon>
        <taxon>Gammaproteobacteria</taxon>
        <taxon>Vibrionales</taxon>
        <taxon>Vibrionaceae</taxon>
        <taxon>Vibrio</taxon>
    </lineage>
</organism>
<evidence type="ECO:0000256" key="1">
    <source>
        <dbReference type="ARBA" id="ARBA00022553"/>
    </source>
</evidence>
<dbReference type="GO" id="GO:0009358">
    <property type="term" value="C:polyphosphate kinase complex"/>
    <property type="evidence" value="ECO:0007669"/>
    <property type="project" value="InterPro"/>
</dbReference>
<comment type="function">
    <text evidence="8">Catalyzes the reversible transfer of the terminal phosphate of ATP to form a long-chain polyphosphate (polyP).</text>
</comment>
<evidence type="ECO:0000256" key="5">
    <source>
        <dbReference type="ARBA" id="ARBA00022777"/>
    </source>
</evidence>
<keyword evidence="6" id="KW-0067">ATP-binding</keyword>
<dbReference type="Gene3D" id="3.30.870.10">
    <property type="entry name" value="Endonuclease Chain A"/>
    <property type="match status" value="2"/>
</dbReference>
<comment type="catalytic activity">
    <reaction evidence="8">
        <text>[phosphate](n) + ATP = [phosphate](n+1) + ADP</text>
        <dbReference type="Rhea" id="RHEA:19573"/>
        <dbReference type="Rhea" id="RHEA-COMP:9859"/>
        <dbReference type="Rhea" id="RHEA-COMP:14280"/>
        <dbReference type="ChEBI" id="CHEBI:16838"/>
        <dbReference type="ChEBI" id="CHEBI:30616"/>
        <dbReference type="ChEBI" id="CHEBI:456216"/>
        <dbReference type="EC" id="2.7.4.1"/>
    </reaction>
</comment>
<dbReference type="InterPro" id="IPR025200">
    <property type="entry name" value="PPK_C_dom2"/>
</dbReference>
<dbReference type="EMBL" id="CWQY01000008">
    <property type="protein sequence ID" value="CSC50279.1"/>
    <property type="molecule type" value="Genomic_DNA"/>
</dbReference>